<accession>A0A9W5TE56</accession>
<dbReference type="FunFam" id="3.30.428.10:FF:000011">
    <property type="entry name" value="Fragile histidine triad"/>
    <property type="match status" value="1"/>
</dbReference>
<dbReference type="EC" id="3.6.1.29" evidence="7"/>
<comment type="caution">
    <text evidence="9">The sequence shown here is derived from an EMBL/GenBank/DDBJ whole genome shotgun (WGS) entry which is preliminary data.</text>
</comment>
<dbReference type="PROSITE" id="PS51084">
    <property type="entry name" value="HIT_2"/>
    <property type="match status" value="1"/>
</dbReference>
<dbReference type="SUPFAM" id="SSF54197">
    <property type="entry name" value="HIT-like"/>
    <property type="match status" value="1"/>
</dbReference>
<feature type="site" description="Important for induction of apoptosis" evidence="5">
    <location>
        <position position="133"/>
    </location>
</feature>
<dbReference type="PANTHER" id="PTHR46243">
    <property type="entry name" value="BIS(5'-ADENOSYL)-TRIPHOSPHATASE"/>
    <property type="match status" value="1"/>
</dbReference>
<evidence type="ECO:0000259" key="8">
    <source>
        <dbReference type="PROSITE" id="PS51084"/>
    </source>
</evidence>
<dbReference type="OrthoDB" id="680339at2759"/>
<comment type="cofactor">
    <cofactor evidence="7">
        <name>Mn(2+)</name>
        <dbReference type="ChEBI" id="CHEBI:29035"/>
    </cofactor>
</comment>
<dbReference type="InterPro" id="IPR011146">
    <property type="entry name" value="HIT-like"/>
</dbReference>
<comment type="catalytic activity">
    <reaction evidence="7">
        <text>P(1),P(3)-bis(5'-adenosyl) triphosphate + H2O = AMP + ADP + 2 H(+)</text>
        <dbReference type="Rhea" id="RHEA:13893"/>
        <dbReference type="ChEBI" id="CHEBI:15377"/>
        <dbReference type="ChEBI" id="CHEBI:15378"/>
        <dbReference type="ChEBI" id="CHEBI:58529"/>
        <dbReference type="ChEBI" id="CHEBI:456215"/>
        <dbReference type="ChEBI" id="CHEBI:456216"/>
        <dbReference type="EC" id="3.6.1.29"/>
    </reaction>
</comment>
<dbReference type="EMBL" id="BLIY01000025">
    <property type="protein sequence ID" value="GFE55926.1"/>
    <property type="molecule type" value="Genomic_DNA"/>
</dbReference>
<dbReference type="Proteomes" id="UP001057455">
    <property type="component" value="Unassembled WGS sequence"/>
</dbReference>
<dbReference type="CDD" id="cd01275">
    <property type="entry name" value="FHIT"/>
    <property type="match status" value="1"/>
</dbReference>
<feature type="domain" description="HIT" evidence="8">
    <location>
        <begin position="20"/>
        <end position="128"/>
    </location>
</feature>
<feature type="active site" description="Tele-AMP-histidine intermediate" evidence="3">
    <location>
        <position position="115"/>
    </location>
</feature>
<dbReference type="Gene3D" id="3.30.428.10">
    <property type="entry name" value="HIT-like"/>
    <property type="match status" value="1"/>
</dbReference>
<name>A0A9W5TE56_BABOV</name>
<organism evidence="9 10">
    <name type="scientific">Babesia ovis</name>
    <dbReference type="NCBI Taxonomy" id="5869"/>
    <lineage>
        <taxon>Eukaryota</taxon>
        <taxon>Sar</taxon>
        <taxon>Alveolata</taxon>
        <taxon>Apicomplexa</taxon>
        <taxon>Aconoidasida</taxon>
        <taxon>Piroplasmida</taxon>
        <taxon>Babesiidae</taxon>
        <taxon>Babesia</taxon>
    </lineage>
</organism>
<evidence type="ECO:0000256" key="7">
    <source>
        <dbReference type="RuleBase" id="RU366076"/>
    </source>
</evidence>
<keyword evidence="1 7" id="KW-0547">Nucleotide-binding</keyword>
<keyword evidence="10" id="KW-1185">Reference proteome</keyword>
<evidence type="ECO:0000313" key="9">
    <source>
        <dbReference type="EMBL" id="GFE55926.1"/>
    </source>
</evidence>
<dbReference type="InterPro" id="IPR036265">
    <property type="entry name" value="HIT-like_sf"/>
</dbReference>
<dbReference type="PANTHER" id="PTHR46243:SF1">
    <property type="entry name" value="BIS(5'-ADENOSYL)-TRIPHOSPHATASE"/>
    <property type="match status" value="1"/>
</dbReference>
<evidence type="ECO:0000313" key="10">
    <source>
        <dbReference type="Proteomes" id="UP001057455"/>
    </source>
</evidence>
<feature type="binding site" evidence="4">
    <location>
        <position position="102"/>
    </location>
    <ligand>
        <name>substrate</name>
    </ligand>
</feature>
<feature type="binding site" evidence="4">
    <location>
        <position position="117"/>
    </location>
    <ligand>
        <name>substrate</name>
    </ligand>
</feature>
<evidence type="ECO:0000256" key="1">
    <source>
        <dbReference type="ARBA" id="ARBA00022741"/>
    </source>
</evidence>
<dbReference type="GO" id="GO:0000166">
    <property type="term" value="F:nucleotide binding"/>
    <property type="evidence" value="ECO:0007669"/>
    <property type="project" value="UniProtKB-KW"/>
</dbReference>
<dbReference type="GO" id="GO:0047710">
    <property type="term" value="F:bis(5'-adenosyl)-triphosphatase activity"/>
    <property type="evidence" value="ECO:0007669"/>
    <property type="project" value="UniProtKB-UniRule"/>
</dbReference>
<evidence type="ECO:0000256" key="5">
    <source>
        <dbReference type="PIRSR" id="PIRSR639383-3"/>
    </source>
</evidence>
<dbReference type="InterPro" id="IPR051884">
    <property type="entry name" value="Bis(5'-adenosyl)-TPase_reg"/>
</dbReference>
<protein>
    <recommendedName>
        <fullName evidence="7">Bis(5'-adenosyl)-triphosphatase</fullName>
        <ecNumber evidence="7">3.6.1.29</ecNumber>
    </recommendedName>
</protein>
<reference evidence="9" key="1">
    <citation type="submission" date="2019-12" db="EMBL/GenBank/DDBJ databases">
        <title>Genome sequence of Babesia ovis.</title>
        <authorList>
            <person name="Yamagishi J."/>
            <person name="Sevinc F."/>
            <person name="Xuan X."/>
        </authorList>
    </citation>
    <scope>NUCLEOTIDE SEQUENCE</scope>
    <source>
        <strain evidence="9">Selcuk</strain>
    </source>
</reference>
<keyword evidence="2 7" id="KW-0378">Hydrolase</keyword>
<feature type="binding site" evidence="4">
    <location>
        <position position="46"/>
    </location>
    <ligand>
        <name>substrate</name>
    </ligand>
</feature>
<dbReference type="InterPro" id="IPR039383">
    <property type="entry name" value="FHIT"/>
</dbReference>
<dbReference type="Pfam" id="PF01230">
    <property type="entry name" value="HIT"/>
    <property type="match status" value="1"/>
</dbReference>
<evidence type="ECO:0000256" key="6">
    <source>
        <dbReference type="PROSITE-ProRule" id="PRU00464"/>
    </source>
</evidence>
<dbReference type="AlphaFoldDB" id="A0A9W5TE56"/>
<sequence>MGKHGCNSPFGISTKVSDGDTFSFGELTLPGTQVFARSNLSYAFVNIRPFLPGHSLVSPLRVVKRYRDMNAEELSDFSTLVQITAAALELKYGASASTIVIQDGEASGQTIPHVHAHIIPRLENDLKNPDSIYDELEKPTNRLWTSDEMAVAAQETRPFIERILTEQQLGCFTV</sequence>
<feature type="short sequence motif" description="Histidine triad motif" evidence="6">
    <location>
        <begin position="113"/>
        <end position="117"/>
    </location>
</feature>
<gene>
    <name evidence="9" type="ORF">BaOVIS_033300</name>
</gene>
<evidence type="ECO:0000256" key="4">
    <source>
        <dbReference type="PIRSR" id="PIRSR639383-2"/>
    </source>
</evidence>
<evidence type="ECO:0000256" key="2">
    <source>
        <dbReference type="ARBA" id="ARBA00022801"/>
    </source>
</evidence>
<proteinExistence type="predicted"/>
<evidence type="ECO:0000256" key="3">
    <source>
        <dbReference type="PIRSR" id="PIRSR639383-1"/>
    </source>
</evidence>